<dbReference type="Pfam" id="PF12937">
    <property type="entry name" value="F-box-like"/>
    <property type="match status" value="1"/>
</dbReference>
<dbReference type="InterPro" id="IPR006553">
    <property type="entry name" value="Leu-rich_rpt_Cys-con_subtyp"/>
</dbReference>
<protein>
    <recommendedName>
        <fullName evidence="2">F-box domain-containing protein</fullName>
    </recommendedName>
</protein>
<dbReference type="AlphaFoldDB" id="A0A8H7BQJ2"/>
<feature type="region of interest" description="Disordered" evidence="1">
    <location>
        <begin position="1"/>
        <end position="26"/>
    </location>
</feature>
<keyword evidence="4" id="KW-1185">Reference proteome</keyword>
<feature type="domain" description="F-box" evidence="2">
    <location>
        <begin position="169"/>
        <end position="216"/>
    </location>
</feature>
<dbReference type="SMART" id="SM00256">
    <property type="entry name" value="FBOX"/>
    <property type="match status" value="1"/>
</dbReference>
<proteinExistence type="predicted"/>
<dbReference type="InterPro" id="IPR011990">
    <property type="entry name" value="TPR-like_helical_dom_sf"/>
</dbReference>
<dbReference type="SMART" id="SM00028">
    <property type="entry name" value="TPR"/>
    <property type="match status" value="3"/>
</dbReference>
<gene>
    <name evidence="3" type="ORF">EC973_003598</name>
</gene>
<dbReference type="Gene3D" id="3.80.10.10">
    <property type="entry name" value="Ribonuclease Inhibitor"/>
    <property type="match status" value="1"/>
</dbReference>
<dbReference type="SUPFAM" id="SSF81383">
    <property type="entry name" value="F-box domain"/>
    <property type="match status" value="1"/>
</dbReference>
<dbReference type="PANTHER" id="PTHR13318">
    <property type="entry name" value="PARTNER OF PAIRED, ISOFORM B-RELATED"/>
    <property type="match status" value="1"/>
</dbReference>
<evidence type="ECO:0000256" key="1">
    <source>
        <dbReference type="SAM" id="MobiDB-lite"/>
    </source>
</evidence>
<accession>A0A8H7BQJ2</accession>
<dbReference type="SUPFAM" id="SSF52047">
    <property type="entry name" value="RNI-like"/>
    <property type="match status" value="1"/>
</dbReference>
<dbReference type="Proteomes" id="UP000605846">
    <property type="component" value="Unassembled WGS sequence"/>
</dbReference>
<comment type="caution">
    <text evidence="3">The sequence shown here is derived from an EMBL/GenBank/DDBJ whole genome shotgun (WGS) entry which is preliminary data.</text>
</comment>
<organism evidence="3 4">
    <name type="scientific">Apophysomyces ossiformis</name>
    <dbReference type="NCBI Taxonomy" id="679940"/>
    <lineage>
        <taxon>Eukaryota</taxon>
        <taxon>Fungi</taxon>
        <taxon>Fungi incertae sedis</taxon>
        <taxon>Mucoromycota</taxon>
        <taxon>Mucoromycotina</taxon>
        <taxon>Mucoromycetes</taxon>
        <taxon>Mucorales</taxon>
        <taxon>Mucorineae</taxon>
        <taxon>Mucoraceae</taxon>
        <taxon>Apophysomyces</taxon>
    </lineage>
</organism>
<evidence type="ECO:0000313" key="4">
    <source>
        <dbReference type="Proteomes" id="UP000605846"/>
    </source>
</evidence>
<dbReference type="PROSITE" id="PS50181">
    <property type="entry name" value="FBOX"/>
    <property type="match status" value="1"/>
</dbReference>
<sequence length="594" mass="67100">MHKRRGRFPDPNGDKKKQTKISETAAQDDISSISVKDSTWKHYFADARKAFDESRYKDALTLFTHALDFSPGNITVLDCRAATYEKLGDLQAALNDGSTMVGLAPAASKGYLRLGKVLSLQKKVKPAYAIYKRAMQRVDPKDARYSIIMNLKDAAERQVTLENNRRRSRDFVSVLPYDILCCIFSYLSFQRRIQCTAVCKTWRNFTLTWPSMWRNLEFGPNVVSPYTVKQYLSYAKSKHIRSISLHGVRSEEKMRKILQHLLDQNCCYLEKLEISESCVPVPELFRILKITSNTLTHLRLDGTTLPFKIMIYTITQHFSNITHVSFREFRFTDISPHSSTMSPSNIVLLDISPSEGVSIPAFAIDDILNECQNLRHLQMVCDDGSTLHVLRMIRTICPHIITLRLSETQFPPLEIADTVDLKPGLREFSIPYVHGFSEADAIDMIALNHATLETLDLRGCGALSSEFAARLATRRCPRLKTLYLASNAGLSEQDLLAIIQACPSLQIVDLSSILNVSNAILCELSGLQSLRHIDISCCIKVTGAGIRRLIEARKDTLERLVINDCTGISADAVHFAREQLGRYMVECRIRGSKR</sequence>
<evidence type="ECO:0000313" key="3">
    <source>
        <dbReference type="EMBL" id="KAF7729864.1"/>
    </source>
</evidence>
<evidence type="ECO:0000259" key="2">
    <source>
        <dbReference type="PROSITE" id="PS50181"/>
    </source>
</evidence>
<dbReference type="GO" id="GO:0031146">
    <property type="term" value="P:SCF-dependent proteasomal ubiquitin-dependent protein catabolic process"/>
    <property type="evidence" value="ECO:0007669"/>
    <property type="project" value="TreeGrafter"/>
</dbReference>
<dbReference type="GO" id="GO:0019005">
    <property type="term" value="C:SCF ubiquitin ligase complex"/>
    <property type="evidence" value="ECO:0007669"/>
    <property type="project" value="TreeGrafter"/>
</dbReference>
<dbReference type="Gene3D" id="1.20.1280.50">
    <property type="match status" value="1"/>
</dbReference>
<dbReference type="InterPro" id="IPR032675">
    <property type="entry name" value="LRR_dom_sf"/>
</dbReference>
<dbReference type="OrthoDB" id="2218971at2759"/>
<dbReference type="SUPFAM" id="SSF48452">
    <property type="entry name" value="TPR-like"/>
    <property type="match status" value="1"/>
</dbReference>
<dbReference type="EMBL" id="JABAYA010000021">
    <property type="protein sequence ID" value="KAF7729864.1"/>
    <property type="molecule type" value="Genomic_DNA"/>
</dbReference>
<dbReference type="InterPro" id="IPR019734">
    <property type="entry name" value="TPR_rpt"/>
</dbReference>
<dbReference type="Gene3D" id="1.25.40.10">
    <property type="entry name" value="Tetratricopeptide repeat domain"/>
    <property type="match status" value="1"/>
</dbReference>
<name>A0A8H7BQJ2_9FUNG</name>
<dbReference type="SMART" id="SM00367">
    <property type="entry name" value="LRR_CC"/>
    <property type="match status" value="3"/>
</dbReference>
<dbReference type="InterPro" id="IPR001810">
    <property type="entry name" value="F-box_dom"/>
</dbReference>
<dbReference type="InterPro" id="IPR036047">
    <property type="entry name" value="F-box-like_dom_sf"/>
</dbReference>
<reference evidence="3" key="1">
    <citation type="submission" date="2020-01" db="EMBL/GenBank/DDBJ databases">
        <title>Genome Sequencing of Three Apophysomyces-Like Fungal Strains Confirms a Novel Fungal Genus in the Mucoromycota with divergent Burkholderia-like Endosymbiotic Bacteria.</title>
        <authorList>
            <person name="Stajich J.E."/>
            <person name="Macias A.M."/>
            <person name="Carter-House D."/>
            <person name="Lovett B."/>
            <person name="Kasson L.R."/>
            <person name="Berry K."/>
            <person name="Grigoriev I."/>
            <person name="Chang Y."/>
            <person name="Spatafora J."/>
            <person name="Kasson M.T."/>
        </authorList>
    </citation>
    <scope>NUCLEOTIDE SEQUENCE</scope>
    <source>
        <strain evidence="3">NRRL A-21654</strain>
    </source>
</reference>